<sequence>MNIQSQFKSRFLHWIFLVPTVLVLVVFLYFPAWQSLILSLFRSNLFLGTRQFIGFENFKNLFTGPLAPAYGQVFVQTIVFSVLVIFPGLVISLILATLTNSLGKEGKIYRILLIWPYALSPAVAGTIFSFMFNPETGAVNTFLGLFTSWQPRWLDSPLLVFFLVVSGSIWKNLGYNIVFYLAFLQNIPAENYEAAALDGAGTFRQFLKITIPLVSPVSYFLVFTNMSYALFEAFALVDILTSGGPVGSPPVDHAGLTTFLIYKVFQDGFGGSSNMGFAAAQSVILMVLVALLTMFQFKFGETKVHYGGSSS</sequence>
<dbReference type="InterPro" id="IPR000515">
    <property type="entry name" value="MetI-like"/>
</dbReference>
<evidence type="ECO:0000256" key="1">
    <source>
        <dbReference type="ARBA" id="ARBA00004429"/>
    </source>
</evidence>
<comment type="subunit">
    <text evidence="2">The complex is composed of two ATP-binding proteins (UgpC), two transmembrane proteins (UgpA and UgpE) and a solute-binding protein (UgpB).</text>
</comment>
<feature type="transmembrane region" description="Helical" evidence="10">
    <location>
        <begin position="152"/>
        <end position="170"/>
    </location>
</feature>
<keyword evidence="7 10" id="KW-1133">Transmembrane helix</keyword>
<keyword evidence="3" id="KW-0813">Transport</keyword>
<dbReference type="GO" id="GO:0055085">
    <property type="term" value="P:transmembrane transport"/>
    <property type="evidence" value="ECO:0007669"/>
    <property type="project" value="InterPro"/>
</dbReference>
<organism evidence="12 13">
    <name type="scientific">Oceanispirochaeta crateris</name>
    <dbReference type="NCBI Taxonomy" id="2518645"/>
    <lineage>
        <taxon>Bacteria</taxon>
        <taxon>Pseudomonadati</taxon>
        <taxon>Spirochaetota</taxon>
        <taxon>Spirochaetia</taxon>
        <taxon>Spirochaetales</taxon>
        <taxon>Spirochaetaceae</taxon>
        <taxon>Oceanispirochaeta</taxon>
    </lineage>
</organism>
<evidence type="ECO:0000256" key="5">
    <source>
        <dbReference type="ARBA" id="ARBA00022519"/>
    </source>
</evidence>
<evidence type="ECO:0000259" key="11">
    <source>
        <dbReference type="PROSITE" id="PS50928"/>
    </source>
</evidence>
<evidence type="ECO:0000256" key="3">
    <source>
        <dbReference type="ARBA" id="ARBA00022448"/>
    </source>
</evidence>
<dbReference type="Gene3D" id="1.10.3720.10">
    <property type="entry name" value="MetI-like"/>
    <property type="match status" value="1"/>
</dbReference>
<evidence type="ECO:0000256" key="2">
    <source>
        <dbReference type="ARBA" id="ARBA00011557"/>
    </source>
</evidence>
<dbReference type="PANTHER" id="PTHR43227:SF9">
    <property type="entry name" value="SN-GLYCEROL-3-PHOSPHATE TRANSPORT SYSTEM PERMEASE PROTEIN UGPA"/>
    <property type="match status" value="1"/>
</dbReference>
<accession>A0A5C1QMG4</accession>
<keyword evidence="6 10" id="KW-0812">Transmembrane</keyword>
<feature type="transmembrane region" description="Helical" evidence="10">
    <location>
        <begin position="12"/>
        <end position="32"/>
    </location>
</feature>
<dbReference type="CDD" id="cd06261">
    <property type="entry name" value="TM_PBP2"/>
    <property type="match status" value="1"/>
</dbReference>
<keyword evidence="13" id="KW-1185">Reference proteome</keyword>
<evidence type="ECO:0000313" key="12">
    <source>
        <dbReference type="EMBL" id="QEN08518.1"/>
    </source>
</evidence>
<dbReference type="InterPro" id="IPR050809">
    <property type="entry name" value="UgpAE/MalFG_permease"/>
</dbReference>
<keyword evidence="5" id="KW-0997">Cell inner membrane</keyword>
<protein>
    <recommendedName>
        <fullName evidence="9">sn-glycerol-3-phosphate transport system permease protein UgpA</fullName>
    </recommendedName>
</protein>
<dbReference type="EMBL" id="CP036150">
    <property type="protein sequence ID" value="QEN08518.1"/>
    <property type="molecule type" value="Genomic_DNA"/>
</dbReference>
<keyword evidence="4" id="KW-1003">Cell membrane</keyword>
<proteinExistence type="predicted"/>
<feature type="transmembrane region" description="Helical" evidence="10">
    <location>
        <begin position="73"/>
        <end position="96"/>
    </location>
</feature>
<feature type="transmembrane region" description="Helical" evidence="10">
    <location>
        <begin position="213"/>
        <end position="231"/>
    </location>
</feature>
<dbReference type="KEGG" id="ock:EXM22_11170"/>
<dbReference type="GO" id="GO:0005886">
    <property type="term" value="C:plasma membrane"/>
    <property type="evidence" value="ECO:0007669"/>
    <property type="project" value="UniProtKB-SubCell"/>
</dbReference>
<evidence type="ECO:0000256" key="7">
    <source>
        <dbReference type="ARBA" id="ARBA00022989"/>
    </source>
</evidence>
<evidence type="ECO:0000256" key="4">
    <source>
        <dbReference type="ARBA" id="ARBA00022475"/>
    </source>
</evidence>
<comment type="subcellular location">
    <subcellularLocation>
        <location evidence="1">Cell inner membrane</location>
        <topology evidence="1">Multi-pass membrane protein</topology>
    </subcellularLocation>
</comment>
<reference evidence="12 13" key="1">
    <citation type="submission" date="2019-02" db="EMBL/GenBank/DDBJ databases">
        <title>Complete Genome Sequence and Methylome Analysis of free living Spirochaetas.</title>
        <authorList>
            <person name="Fomenkov A."/>
            <person name="Dubinina G."/>
            <person name="Leshcheva N."/>
            <person name="Mikheeva N."/>
            <person name="Grabovich M."/>
            <person name="Vincze T."/>
            <person name="Roberts R.J."/>
        </authorList>
    </citation>
    <scope>NUCLEOTIDE SEQUENCE [LARGE SCALE GENOMIC DNA]</scope>
    <source>
        <strain evidence="12 13">K2</strain>
    </source>
</reference>
<feature type="transmembrane region" description="Helical" evidence="10">
    <location>
        <begin position="275"/>
        <end position="295"/>
    </location>
</feature>
<dbReference type="SUPFAM" id="SSF161098">
    <property type="entry name" value="MetI-like"/>
    <property type="match status" value="1"/>
</dbReference>
<dbReference type="PROSITE" id="PS50928">
    <property type="entry name" value="ABC_TM1"/>
    <property type="match status" value="1"/>
</dbReference>
<evidence type="ECO:0000256" key="10">
    <source>
        <dbReference type="SAM" id="Phobius"/>
    </source>
</evidence>
<gene>
    <name evidence="12" type="ORF">EXM22_11170</name>
</gene>
<dbReference type="InterPro" id="IPR035906">
    <property type="entry name" value="MetI-like_sf"/>
</dbReference>
<evidence type="ECO:0000256" key="9">
    <source>
        <dbReference type="ARBA" id="ARBA00040780"/>
    </source>
</evidence>
<feature type="transmembrane region" description="Helical" evidence="10">
    <location>
        <begin position="108"/>
        <end position="132"/>
    </location>
</feature>
<dbReference type="RefSeq" id="WP_149486599.1">
    <property type="nucleotide sequence ID" value="NZ_CP036150.1"/>
</dbReference>
<evidence type="ECO:0000256" key="6">
    <source>
        <dbReference type="ARBA" id="ARBA00022692"/>
    </source>
</evidence>
<dbReference type="OrthoDB" id="368874at2"/>
<keyword evidence="8 10" id="KW-0472">Membrane</keyword>
<feature type="domain" description="ABC transmembrane type-1" evidence="11">
    <location>
        <begin position="74"/>
        <end position="296"/>
    </location>
</feature>
<evidence type="ECO:0000313" key="13">
    <source>
        <dbReference type="Proteomes" id="UP000324209"/>
    </source>
</evidence>
<name>A0A5C1QMG4_9SPIO</name>
<dbReference type="PANTHER" id="PTHR43227">
    <property type="entry name" value="BLL4140 PROTEIN"/>
    <property type="match status" value="1"/>
</dbReference>
<dbReference type="AlphaFoldDB" id="A0A5C1QMG4"/>
<evidence type="ECO:0000256" key="8">
    <source>
        <dbReference type="ARBA" id="ARBA00023136"/>
    </source>
</evidence>
<dbReference type="Proteomes" id="UP000324209">
    <property type="component" value="Chromosome"/>
</dbReference>